<dbReference type="AlphaFoldDB" id="A0A7J5YF72"/>
<dbReference type="EMBL" id="JAAKFY010000014">
    <property type="protein sequence ID" value="KAF3846948.1"/>
    <property type="molecule type" value="Genomic_DNA"/>
</dbReference>
<dbReference type="OrthoDB" id="8964722at2759"/>
<dbReference type="Pfam" id="PF16632">
    <property type="entry name" value="Caskin-tail"/>
    <property type="match status" value="1"/>
</dbReference>
<evidence type="ECO:0000256" key="1">
    <source>
        <dbReference type="SAM" id="MobiDB-lite"/>
    </source>
</evidence>
<name>A0A7J5YF72_DISMA</name>
<reference evidence="3 4" key="1">
    <citation type="submission" date="2020-03" db="EMBL/GenBank/DDBJ databases">
        <title>Dissostichus mawsoni Genome sequencing and assembly.</title>
        <authorList>
            <person name="Park H."/>
        </authorList>
    </citation>
    <scope>NUCLEOTIDE SEQUENCE [LARGE SCALE GENOMIC DNA]</scope>
    <source>
        <strain evidence="3">DM0001</strain>
        <tissue evidence="3">Muscle</tissue>
    </source>
</reference>
<dbReference type="Proteomes" id="UP000518266">
    <property type="component" value="Unassembled WGS sequence"/>
</dbReference>
<organism evidence="3 4">
    <name type="scientific">Dissostichus mawsoni</name>
    <name type="common">Antarctic cod</name>
    <dbReference type="NCBI Taxonomy" id="36200"/>
    <lineage>
        <taxon>Eukaryota</taxon>
        <taxon>Metazoa</taxon>
        <taxon>Chordata</taxon>
        <taxon>Craniata</taxon>
        <taxon>Vertebrata</taxon>
        <taxon>Euteleostomi</taxon>
        <taxon>Actinopterygii</taxon>
        <taxon>Neopterygii</taxon>
        <taxon>Teleostei</taxon>
        <taxon>Neoteleostei</taxon>
        <taxon>Acanthomorphata</taxon>
        <taxon>Eupercaria</taxon>
        <taxon>Perciformes</taxon>
        <taxon>Notothenioidei</taxon>
        <taxon>Nototheniidae</taxon>
        <taxon>Dissostichus</taxon>
    </lineage>
</organism>
<evidence type="ECO:0000259" key="2">
    <source>
        <dbReference type="Pfam" id="PF16632"/>
    </source>
</evidence>
<proteinExistence type="predicted"/>
<keyword evidence="4" id="KW-1185">Reference proteome</keyword>
<feature type="domain" description="Caskin C-terminal" evidence="2">
    <location>
        <begin position="82"/>
        <end position="113"/>
    </location>
</feature>
<protein>
    <recommendedName>
        <fullName evidence="2">Caskin C-terminal domain-containing protein</fullName>
    </recommendedName>
</protein>
<feature type="compositionally biased region" description="Basic residues" evidence="1">
    <location>
        <begin position="37"/>
        <end position="47"/>
    </location>
</feature>
<comment type="caution">
    <text evidence="3">The sequence shown here is derived from an EMBL/GenBank/DDBJ whole genome shotgun (WGS) entry which is preliminary data.</text>
</comment>
<evidence type="ECO:0000313" key="4">
    <source>
        <dbReference type="Proteomes" id="UP000518266"/>
    </source>
</evidence>
<dbReference type="InterPro" id="IPR032117">
    <property type="entry name" value="Caskin_C"/>
</dbReference>
<evidence type="ECO:0000313" key="3">
    <source>
        <dbReference type="EMBL" id="KAF3846948.1"/>
    </source>
</evidence>
<accession>A0A7J5YF72</accession>
<gene>
    <name evidence="3" type="ORF">F7725_004026</name>
</gene>
<feature type="region of interest" description="Disordered" evidence="1">
    <location>
        <begin position="1"/>
        <end position="86"/>
    </location>
</feature>
<sequence>MQWFPGRPAPRHISPSPTSRSNERQTAEPVPPSPRTPRPHHHLRPRHPSPTPPPSSRLAPRSGGCRGQRDERGRSHGSGSCCSMEEQKTTVSILDDIGSMFDDLADQLDAMLE</sequence>